<evidence type="ECO:0000256" key="8">
    <source>
        <dbReference type="ARBA" id="ARBA00038436"/>
    </source>
</evidence>
<dbReference type="InterPro" id="IPR055348">
    <property type="entry name" value="DctQ"/>
</dbReference>
<comment type="function">
    <text evidence="9">Part of the tripartite ATP-independent periplasmic (TRAP) transport system.</text>
</comment>
<evidence type="ECO:0000256" key="1">
    <source>
        <dbReference type="ARBA" id="ARBA00004429"/>
    </source>
</evidence>
<evidence type="ECO:0000313" key="11">
    <source>
        <dbReference type="EMBL" id="MFC1455594.1"/>
    </source>
</evidence>
<reference evidence="11 12" key="1">
    <citation type="submission" date="2024-09" db="EMBL/GenBank/DDBJ databases">
        <title>Nodulacao em especies de Leguminosae Basais da Amazonia e Caracterizacao dos Rizobios e Bacterias Associadas aos Nodulos.</title>
        <authorList>
            <person name="Jambeiro I.C.A."/>
            <person name="Lopes I.S."/>
            <person name="Aguiar E.R.G.R."/>
            <person name="Santos A.F.J."/>
            <person name="Dos Santos J.M.F."/>
            <person name="Gross E."/>
        </authorList>
    </citation>
    <scope>NUCLEOTIDE SEQUENCE [LARGE SCALE GENOMIC DNA]</scope>
    <source>
        <strain evidence="11 12">BRUESC1165</strain>
    </source>
</reference>
<comment type="subunit">
    <text evidence="9">The complex comprises the extracytoplasmic solute receptor protein and the two transmembrane proteins.</text>
</comment>
<dbReference type="PANTHER" id="PTHR35011">
    <property type="entry name" value="2,3-DIKETO-L-GULONATE TRAP TRANSPORTER SMALL PERMEASE PROTEIN YIAM"/>
    <property type="match status" value="1"/>
</dbReference>
<dbReference type="PANTHER" id="PTHR35011:SF2">
    <property type="entry name" value="2,3-DIKETO-L-GULONATE TRAP TRANSPORTER SMALL PERMEASE PROTEIN YIAM"/>
    <property type="match status" value="1"/>
</dbReference>
<comment type="subcellular location">
    <subcellularLocation>
        <location evidence="1 9">Cell inner membrane</location>
        <topology evidence="1 9">Multi-pass membrane protein</topology>
    </subcellularLocation>
</comment>
<name>A0ABV6Y2U6_9HYPH</name>
<feature type="transmembrane region" description="Helical" evidence="9">
    <location>
        <begin position="59"/>
        <end position="76"/>
    </location>
</feature>
<dbReference type="EMBL" id="JBHOMY010000009">
    <property type="protein sequence ID" value="MFC1455594.1"/>
    <property type="molecule type" value="Genomic_DNA"/>
</dbReference>
<comment type="caution">
    <text evidence="11">The sequence shown here is derived from an EMBL/GenBank/DDBJ whole genome shotgun (WGS) entry which is preliminary data.</text>
</comment>
<organism evidence="11 12">
    <name type="scientific">Microvirga arabica</name>
    <dbReference type="NCBI Taxonomy" id="1128671"/>
    <lineage>
        <taxon>Bacteria</taxon>
        <taxon>Pseudomonadati</taxon>
        <taxon>Pseudomonadota</taxon>
        <taxon>Alphaproteobacteria</taxon>
        <taxon>Hyphomicrobiales</taxon>
        <taxon>Methylobacteriaceae</taxon>
        <taxon>Microvirga</taxon>
    </lineage>
</organism>
<protein>
    <recommendedName>
        <fullName evidence="9">TRAP transporter small permease protein</fullName>
    </recommendedName>
</protein>
<evidence type="ECO:0000256" key="5">
    <source>
        <dbReference type="ARBA" id="ARBA00022692"/>
    </source>
</evidence>
<keyword evidence="6 9" id="KW-1133">Transmembrane helix</keyword>
<comment type="similarity">
    <text evidence="8 9">Belongs to the TRAP transporter small permease family.</text>
</comment>
<feature type="domain" description="Tripartite ATP-independent periplasmic transporters DctQ component" evidence="10">
    <location>
        <begin position="35"/>
        <end position="163"/>
    </location>
</feature>
<keyword evidence="7 9" id="KW-0472">Membrane</keyword>
<feature type="transmembrane region" description="Helical" evidence="9">
    <location>
        <begin position="136"/>
        <end position="154"/>
    </location>
</feature>
<keyword evidence="5 9" id="KW-0812">Transmembrane</keyword>
<evidence type="ECO:0000256" key="7">
    <source>
        <dbReference type="ARBA" id="ARBA00023136"/>
    </source>
</evidence>
<evidence type="ECO:0000313" key="12">
    <source>
        <dbReference type="Proteomes" id="UP001593940"/>
    </source>
</evidence>
<feature type="transmembrane region" description="Helical" evidence="9">
    <location>
        <begin position="22"/>
        <end position="47"/>
    </location>
</feature>
<keyword evidence="3" id="KW-1003">Cell membrane</keyword>
<evidence type="ECO:0000256" key="6">
    <source>
        <dbReference type="ARBA" id="ARBA00022989"/>
    </source>
</evidence>
<evidence type="ECO:0000259" key="10">
    <source>
        <dbReference type="Pfam" id="PF04290"/>
    </source>
</evidence>
<keyword evidence="12" id="KW-1185">Reference proteome</keyword>
<keyword evidence="2 9" id="KW-0813">Transport</keyword>
<evidence type="ECO:0000256" key="3">
    <source>
        <dbReference type="ARBA" id="ARBA00022475"/>
    </source>
</evidence>
<proteinExistence type="inferred from homology"/>
<gene>
    <name evidence="11" type="ORF">ACETIH_02385</name>
</gene>
<sequence>MTDASYDQPGVWRKVSALYHRFLCIILAISILILIVPVTLQVFARFLPFLPHWIWTEEMARLLFVWTIMIGAIVGVRESKHFEVDMWPLLSAKPNAALRLVARAGIGIIAFVFLWMGVEFTEFAWYRISELAELPLWIIHIAWPIAGLSWLLFLGEQAYDDIRILSGKSA</sequence>
<evidence type="ECO:0000256" key="2">
    <source>
        <dbReference type="ARBA" id="ARBA00022448"/>
    </source>
</evidence>
<dbReference type="Proteomes" id="UP001593940">
    <property type="component" value="Unassembled WGS sequence"/>
</dbReference>
<feature type="transmembrane region" description="Helical" evidence="9">
    <location>
        <begin position="97"/>
        <end position="116"/>
    </location>
</feature>
<dbReference type="InterPro" id="IPR007387">
    <property type="entry name" value="TRAP_DctQ"/>
</dbReference>
<dbReference type="RefSeq" id="WP_377028729.1">
    <property type="nucleotide sequence ID" value="NZ_JBHOMY010000009.1"/>
</dbReference>
<evidence type="ECO:0000256" key="9">
    <source>
        <dbReference type="RuleBase" id="RU369079"/>
    </source>
</evidence>
<accession>A0ABV6Y2U6</accession>
<evidence type="ECO:0000256" key="4">
    <source>
        <dbReference type="ARBA" id="ARBA00022519"/>
    </source>
</evidence>
<dbReference type="Pfam" id="PF04290">
    <property type="entry name" value="DctQ"/>
    <property type="match status" value="1"/>
</dbReference>
<keyword evidence="4 9" id="KW-0997">Cell inner membrane</keyword>